<dbReference type="EMBL" id="LT671858">
    <property type="protein sequence ID" value="SIM78077.1"/>
    <property type="molecule type" value="Genomic_DNA"/>
</dbReference>
<dbReference type="HAMAP" id="MF_00531">
    <property type="entry name" value="Ribosomal_uS19"/>
    <property type="match status" value="1"/>
</dbReference>
<evidence type="ECO:0000256" key="8">
    <source>
        <dbReference type="SAM" id="MobiDB-lite"/>
    </source>
</evidence>
<dbReference type="GO" id="GO:0003735">
    <property type="term" value="F:structural constituent of ribosome"/>
    <property type="evidence" value="ECO:0007669"/>
    <property type="project" value="UniProtKB-UniRule"/>
</dbReference>
<keyword evidence="4 6" id="KW-0687">Ribonucleoprotein</keyword>
<evidence type="ECO:0000256" key="3">
    <source>
        <dbReference type="ARBA" id="ARBA00022980"/>
    </source>
</evidence>
<keyword evidence="6" id="KW-0694">RNA-binding</keyword>
<comment type="similarity">
    <text evidence="2 6 7">Belongs to the universal ribosomal protein uS19 family.</text>
</comment>
<dbReference type="PANTHER" id="PTHR11880:SF2">
    <property type="entry name" value="SMALL RIBOSOMAL SUBUNIT PROTEIN US19"/>
    <property type="match status" value="1"/>
</dbReference>
<keyword evidence="3 6" id="KW-0689">Ribosomal protein</keyword>
<sequence length="151" mass="17439">MTTNRQASAKSIRRRSRKSQKVAMGRSKEFKYKGYTLEELQKMDKEKLMEVFPARVRRSLKREMGPDQKIVVKRLLGKKPEIRTHVRDLIILPRYVGKIVHVHNGKSYVKFELKAEMIGHYVGEFALTRGEVKHSGPGVGATRSSKFMPLK</sequence>
<keyword evidence="6" id="KW-0699">rRNA-binding</keyword>
<dbReference type="Proteomes" id="UP000187822">
    <property type="component" value="Chromosome I"/>
</dbReference>
<dbReference type="GO" id="GO:0000028">
    <property type="term" value="P:ribosomal small subunit assembly"/>
    <property type="evidence" value="ECO:0007669"/>
    <property type="project" value="TreeGrafter"/>
</dbReference>
<dbReference type="InterPro" id="IPR023575">
    <property type="entry name" value="Ribosomal_uS19_SF"/>
</dbReference>
<evidence type="ECO:0000256" key="4">
    <source>
        <dbReference type="ARBA" id="ARBA00023274"/>
    </source>
</evidence>
<dbReference type="Gene3D" id="3.30.860.10">
    <property type="entry name" value="30s Ribosomal Protein S19, Chain A"/>
    <property type="match status" value="1"/>
</dbReference>
<evidence type="ECO:0000313" key="10">
    <source>
        <dbReference type="EMBL" id="SJK85355.1"/>
    </source>
</evidence>
<protein>
    <recommendedName>
        <fullName evidence="5 6">Small ribosomal subunit protein uS19</fullName>
    </recommendedName>
</protein>
<dbReference type="PANTHER" id="PTHR11880">
    <property type="entry name" value="RIBOSOMAL PROTEIN S19P FAMILY MEMBER"/>
    <property type="match status" value="1"/>
</dbReference>
<evidence type="ECO:0000256" key="6">
    <source>
        <dbReference type="HAMAP-Rule" id="MF_00531"/>
    </source>
</evidence>
<dbReference type="Pfam" id="PF00203">
    <property type="entry name" value="Ribosomal_S19"/>
    <property type="match status" value="1"/>
</dbReference>
<reference evidence="10" key="2">
    <citation type="submission" date="2016-06" db="EMBL/GenBank/DDBJ databases">
        <authorList>
            <person name="Olsen C.W."/>
            <person name="Carey S."/>
            <person name="Hinshaw L."/>
            <person name="Karasin A.I."/>
        </authorList>
    </citation>
    <scope>NUCLEOTIDE SEQUENCE [LARGE SCALE GENOMIC DNA]</scope>
    <source>
        <strain evidence="10">PM4</strain>
    </source>
</reference>
<comment type="function">
    <text evidence="1 6">Protein S19 forms a complex with S13 that binds strongly to the 16S ribosomal RNA.</text>
</comment>
<dbReference type="SUPFAM" id="SSF54570">
    <property type="entry name" value="Ribosomal protein S19"/>
    <property type="match status" value="1"/>
</dbReference>
<reference evidence="11" key="3">
    <citation type="submission" date="2016-06" db="EMBL/GenBank/DDBJ databases">
        <authorList>
            <person name="Toshchakov V.S."/>
        </authorList>
    </citation>
    <scope>NUCLEOTIDE SEQUENCE [LARGE SCALE GENOMIC DNA]</scope>
    <source>
        <strain>PM4 (JCM 30641</strain>
        <strain evidence="11">\VKM B-2940)</strain>
    </source>
</reference>
<dbReference type="PRINTS" id="PR00975">
    <property type="entry name" value="RIBOSOMALS19"/>
</dbReference>
<accession>A0A1N5W169</accession>
<proteinExistence type="inferred from homology"/>
<evidence type="ECO:0000313" key="9">
    <source>
        <dbReference type="EMBL" id="SIM78077.1"/>
    </source>
</evidence>
<dbReference type="STRING" id="1673428.CPM_1566"/>
<dbReference type="NCBIfam" id="NF003121">
    <property type="entry name" value="PRK04038.1"/>
    <property type="match status" value="1"/>
</dbReference>
<evidence type="ECO:0000256" key="2">
    <source>
        <dbReference type="ARBA" id="ARBA00007345"/>
    </source>
</evidence>
<organism evidence="9 12">
    <name type="scientific">Cuniculiplasma divulgatum</name>
    <dbReference type="NCBI Taxonomy" id="1673428"/>
    <lineage>
        <taxon>Archaea</taxon>
        <taxon>Methanobacteriati</taxon>
        <taxon>Thermoplasmatota</taxon>
        <taxon>Thermoplasmata</taxon>
        <taxon>Thermoplasmatales</taxon>
        <taxon>Cuniculiplasmataceae</taxon>
        <taxon>Cuniculiplasma</taxon>
    </lineage>
</organism>
<dbReference type="GO" id="GO:0022627">
    <property type="term" value="C:cytosolic small ribosomal subunit"/>
    <property type="evidence" value="ECO:0007669"/>
    <property type="project" value="UniProtKB-UniRule"/>
</dbReference>
<dbReference type="OrthoDB" id="30559at2157"/>
<dbReference type="GO" id="GO:0019843">
    <property type="term" value="F:rRNA binding"/>
    <property type="evidence" value="ECO:0007669"/>
    <property type="project" value="UniProtKB-UniRule"/>
</dbReference>
<dbReference type="EMBL" id="LT719092">
    <property type="protein sequence ID" value="SJK85355.1"/>
    <property type="molecule type" value="Genomic_DNA"/>
</dbReference>
<feature type="compositionally biased region" description="Basic residues" evidence="8">
    <location>
        <begin position="11"/>
        <end position="20"/>
    </location>
</feature>
<keyword evidence="11" id="KW-1185">Reference proteome</keyword>
<dbReference type="GO" id="GO:0006412">
    <property type="term" value="P:translation"/>
    <property type="evidence" value="ECO:0007669"/>
    <property type="project" value="UniProtKB-UniRule"/>
</dbReference>
<name>A0A1N5W169_9ARCH</name>
<gene>
    <name evidence="6" type="primary">rps19p</name>
    <name evidence="10" type="ORF">CPM_1566</name>
    <name evidence="9" type="ORF">CSP5_1576</name>
</gene>
<dbReference type="GeneID" id="41588817"/>
<dbReference type="RefSeq" id="WP_077076537.1">
    <property type="nucleotide sequence ID" value="NZ_LT671858.1"/>
</dbReference>
<dbReference type="PIRSF" id="PIRSF002144">
    <property type="entry name" value="Ribosomal_S19"/>
    <property type="match status" value="1"/>
</dbReference>
<feature type="region of interest" description="Disordered" evidence="8">
    <location>
        <begin position="1"/>
        <end position="25"/>
    </location>
</feature>
<dbReference type="KEGG" id="cdiv:CPM_1566"/>
<reference evidence="9 12" key="1">
    <citation type="submission" date="2016-04" db="EMBL/GenBank/DDBJ databases">
        <authorList>
            <person name="Evans L.H."/>
            <person name="Alamgir A."/>
            <person name="Owens N."/>
            <person name="Weber N.D."/>
            <person name="Virtaneva K."/>
            <person name="Barbian K."/>
            <person name="Babar A."/>
            <person name="Rosenke K."/>
        </authorList>
    </citation>
    <scope>NUCLEOTIDE SEQUENCE [LARGE SCALE GENOMIC DNA]</scope>
    <source>
        <strain evidence="9">S5</strain>
        <strain evidence="12">S5(T) (JCM 30642 \VKM B-2941)</strain>
    </source>
</reference>
<dbReference type="InterPro" id="IPR005713">
    <property type="entry name" value="Ribosomal_uS19_euk/arc"/>
</dbReference>
<evidence type="ECO:0000256" key="5">
    <source>
        <dbReference type="ARBA" id="ARBA00035163"/>
    </source>
</evidence>
<evidence type="ECO:0000313" key="11">
    <source>
        <dbReference type="Proteomes" id="UP000187822"/>
    </source>
</evidence>
<feature type="compositionally biased region" description="Low complexity" evidence="8">
    <location>
        <begin position="1"/>
        <end position="10"/>
    </location>
</feature>
<dbReference type="NCBIfam" id="TIGR01025">
    <property type="entry name" value="uS19_arch"/>
    <property type="match status" value="1"/>
</dbReference>
<evidence type="ECO:0000256" key="7">
    <source>
        <dbReference type="RuleBase" id="RU003485"/>
    </source>
</evidence>
<dbReference type="Proteomes" id="UP000195607">
    <property type="component" value="Chromosome I"/>
</dbReference>
<evidence type="ECO:0000313" key="12">
    <source>
        <dbReference type="Proteomes" id="UP000195607"/>
    </source>
</evidence>
<dbReference type="InterPro" id="IPR002222">
    <property type="entry name" value="Ribosomal_uS19"/>
</dbReference>
<evidence type="ECO:0000256" key="1">
    <source>
        <dbReference type="ARBA" id="ARBA00003239"/>
    </source>
</evidence>
<dbReference type="AlphaFoldDB" id="A0A1N5W169"/>